<accession>A0ABW5L3B9</accession>
<comment type="caution">
    <text evidence="2">The sequence shown here is derived from an EMBL/GenBank/DDBJ whole genome shotgun (WGS) entry which is preliminary data.</text>
</comment>
<feature type="chain" id="PRO_5045537137" evidence="1">
    <location>
        <begin position="21"/>
        <end position="130"/>
    </location>
</feature>
<name>A0ABW5L3B9_9SPHI</name>
<keyword evidence="1" id="KW-0732">Signal</keyword>
<gene>
    <name evidence="2" type="ORF">ACFSQW_11720</name>
</gene>
<protein>
    <submittedName>
        <fullName evidence="2">Uncharacterized protein</fullName>
    </submittedName>
</protein>
<feature type="signal peptide" evidence="1">
    <location>
        <begin position="1"/>
        <end position="20"/>
    </location>
</feature>
<dbReference type="Proteomes" id="UP001597440">
    <property type="component" value="Unassembled WGS sequence"/>
</dbReference>
<evidence type="ECO:0000313" key="3">
    <source>
        <dbReference type="Proteomes" id="UP001597440"/>
    </source>
</evidence>
<sequence>MKSIMILLTAILGLGVTAWALNDNKAIDAKEVANNTTLTYELWDFVGAANPADNDPTDPEQYVQADPNKSCLGGSKVCQIYAPADPSAVGTARPDMLEDAFGHTGTTVEQRINAVFPTNSTNETLLSYQN</sequence>
<proteinExistence type="predicted"/>
<organism evidence="2 3">
    <name type="scientific">Sphingobacterium tabacisoli</name>
    <dbReference type="NCBI Taxonomy" id="2044855"/>
    <lineage>
        <taxon>Bacteria</taxon>
        <taxon>Pseudomonadati</taxon>
        <taxon>Bacteroidota</taxon>
        <taxon>Sphingobacteriia</taxon>
        <taxon>Sphingobacteriales</taxon>
        <taxon>Sphingobacteriaceae</taxon>
        <taxon>Sphingobacterium</taxon>
    </lineage>
</organism>
<evidence type="ECO:0000313" key="2">
    <source>
        <dbReference type="EMBL" id="MFD2555063.1"/>
    </source>
</evidence>
<dbReference type="EMBL" id="JBHULD010000014">
    <property type="protein sequence ID" value="MFD2555063.1"/>
    <property type="molecule type" value="Genomic_DNA"/>
</dbReference>
<dbReference type="RefSeq" id="WP_210353429.1">
    <property type="nucleotide sequence ID" value="NZ_JAEQMU010000001.1"/>
</dbReference>
<keyword evidence="3" id="KW-1185">Reference proteome</keyword>
<reference evidence="3" key="1">
    <citation type="journal article" date="2019" name="Int. J. Syst. Evol. Microbiol.">
        <title>The Global Catalogue of Microorganisms (GCM) 10K type strain sequencing project: providing services to taxonomists for standard genome sequencing and annotation.</title>
        <authorList>
            <consortium name="The Broad Institute Genomics Platform"/>
            <consortium name="The Broad Institute Genome Sequencing Center for Infectious Disease"/>
            <person name="Wu L."/>
            <person name="Ma J."/>
        </authorList>
    </citation>
    <scope>NUCLEOTIDE SEQUENCE [LARGE SCALE GENOMIC DNA]</scope>
    <source>
        <strain evidence="3">KCTC 52298</strain>
    </source>
</reference>
<evidence type="ECO:0000256" key="1">
    <source>
        <dbReference type="SAM" id="SignalP"/>
    </source>
</evidence>